<sequence>MKPYLASTTCIDWKHPAVQDKARQLALGIDGDKDIARHCFEFVRDEISHSWDARQNPVTCTASQVLEHGTGYCYAKSHLLAALLRANGIPAGLCYQRLTITDEPPYCLHGLNAIYLQEYGWYRVDPRGNKKGVNALFLPPHEKLAFSTVGKGEADLPEIWAEPLPQIVRLLESATTFQEVADNLPDVALVSQLAEAASKQPLPPPIDARLRKKSLARLKIGKWVRGGLQRLHLLPPAMEMVSNNPFQWRLYRKGDVYFFEADCQYGGVAKITLDEDQVRSYQQFGEAYLEQLRRELDVPFPCE</sequence>
<dbReference type="AlphaFoldDB" id="A0A095UM84"/>
<organism evidence="2 3">
    <name type="scientific">Alcanivorax nanhaiticus</name>
    <dbReference type="NCBI Taxonomy" id="1177154"/>
    <lineage>
        <taxon>Bacteria</taxon>
        <taxon>Pseudomonadati</taxon>
        <taxon>Pseudomonadota</taxon>
        <taxon>Gammaproteobacteria</taxon>
        <taxon>Oceanospirillales</taxon>
        <taxon>Alcanivoracaceae</taxon>
        <taxon>Alcanivorax</taxon>
    </lineage>
</organism>
<dbReference type="InterPro" id="IPR038765">
    <property type="entry name" value="Papain-like_cys_pep_sf"/>
</dbReference>
<dbReference type="Pfam" id="PF01841">
    <property type="entry name" value="Transglut_core"/>
    <property type="match status" value="1"/>
</dbReference>
<accession>A0A095UM84</accession>
<dbReference type="EMBL" id="ARXV01000016">
    <property type="protein sequence ID" value="KGD63595.1"/>
    <property type="molecule type" value="Genomic_DNA"/>
</dbReference>
<protein>
    <submittedName>
        <fullName evidence="2">Cro-like protein</fullName>
    </submittedName>
</protein>
<feature type="domain" description="Transglutaminase-like" evidence="1">
    <location>
        <begin position="22"/>
        <end position="126"/>
    </location>
</feature>
<dbReference type="InterPro" id="IPR002931">
    <property type="entry name" value="Transglutaminase-like"/>
</dbReference>
<dbReference type="Gene3D" id="3.10.620.30">
    <property type="match status" value="1"/>
</dbReference>
<dbReference type="OrthoDB" id="5296450at2"/>
<dbReference type="PATRIC" id="fig|1177154.3.peg.3274"/>
<proteinExistence type="predicted"/>
<dbReference type="STRING" id="1177154.Y5S_03231"/>
<dbReference type="eggNOG" id="COG1305">
    <property type="taxonomic scope" value="Bacteria"/>
</dbReference>
<dbReference type="PANTHER" id="PTHR33490">
    <property type="entry name" value="BLR5614 PROTEIN-RELATED"/>
    <property type="match status" value="1"/>
</dbReference>
<evidence type="ECO:0000313" key="3">
    <source>
        <dbReference type="Proteomes" id="UP000029444"/>
    </source>
</evidence>
<dbReference type="SUPFAM" id="SSF54001">
    <property type="entry name" value="Cysteine proteinases"/>
    <property type="match status" value="1"/>
</dbReference>
<gene>
    <name evidence="2" type="ORF">Y5S_03231</name>
</gene>
<name>A0A095UM84_9GAMM</name>
<dbReference type="RefSeq" id="WP_065130337.1">
    <property type="nucleotide sequence ID" value="NZ_ARXV01000016.1"/>
</dbReference>
<evidence type="ECO:0000259" key="1">
    <source>
        <dbReference type="Pfam" id="PF01841"/>
    </source>
</evidence>
<comment type="caution">
    <text evidence="2">The sequence shown here is derived from an EMBL/GenBank/DDBJ whole genome shotgun (WGS) entry which is preliminary data.</text>
</comment>
<evidence type="ECO:0000313" key="2">
    <source>
        <dbReference type="EMBL" id="KGD63595.1"/>
    </source>
</evidence>
<reference evidence="2 3" key="1">
    <citation type="submission" date="2012-09" db="EMBL/GenBank/DDBJ databases">
        <title>Genome Sequence of alkane-degrading Bacterium Alcanivorax sp. 19-m-6.</title>
        <authorList>
            <person name="Lai Q."/>
            <person name="Shao Z."/>
        </authorList>
    </citation>
    <scope>NUCLEOTIDE SEQUENCE [LARGE SCALE GENOMIC DNA]</scope>
    <source>
        <strain evidence="2 3">19-m-6</strain>
    </source>
</reference>
<dbReference type="Proteomes" id="UP000029444">
    <property type="component" value="Unassembled WGS sequence"/>
</dbReference>
<dbReference type="PANTHER" id="PTHR33490:SF3">
    <property type="entry name" value="CONSERVED INTEGRAL MEMBRANE PROTEIN"/>
    <property type="match status" value="1"/>
</dbReference>
<keyword evidence="3" id="KW-1185">Reference proteome</keyword>